<evidence type="ECO:0000313" key="2">
    <source>
        <dbReference type="EMBL" id="KAH7303714.1"/>
    </source>
</evidence>
<dbReference type="OrthoDB" id="5068804at2759"/>
<reference evidence="2" key="1">
    <citation type="journal article" date="2021" name="Nat. Commun.">
        <title>Genetic determinants of endophytism in the Arabidopsis root mycobiome.</title>
        <authorList>
            <person name="Mesny F."/>
            <person name="Miyauchi S."/>
            <person name="Thiergart T."/>
            <person name="Pickel B."/>
            <person name="Atanasova L."/>
            <person name="Karlsson M."/>
            <person name="Huettel B."/>
            <person name="Barry K.W."/>
            <person name="Haridas S."/>
            <person name="Chen C."/>
            <person name="Bauer D."/>
            <person name="Andreopoulos W."/>
            <person name="Pangilinan J."/>
            <person name="LaButti K."/>
            <person name="Riley R."/>
            <person name="Lipzen A."/>
            <person name="Clum A."/>
            <person name="Drula E."/>
            <person name="Henrissat B."/>
            <person name="Kohler A."/>
            <person name="Grigoriev I.V."/>
            <person name="Martin F.M."/>
            <person name="Hacquard S."/>
        </authorList>
    </citation>
    <scope>NUCLEOTIDE SEQUENCE</scope>
    <source>
        <strain evidence="2">MPI-CAGE-CH-0235</strain>
    </source>
</reference>
<proteinExistence type="predicted"/>
<gene>
    <name evidence="2" type="ORF">B0I35DRAFT_446187</name>
</gene>
<feature type="domain" description="Azaphilone pigments biosynthesis cluster protein L N-terminal" evidence="1">
    <location>
        <begin position="1"/>
        <end position="218"/>
    </location>
</feature>
<protein>
    <recommendedName>
        <fullName evidence="1">Azaphilone pigments biosynthesis cluster protein L N-terminal domain-containing protein</fullName>
    </recommendedName>
</protein>
<name>A0A8K0SDX4_9HYPO</name>
<evidence type="ECO:0000313" key="3">
    <source>
        <dbReference type="Proteomes" id="UP000813444"/>
    </source>
</evidence>
<dbReference type="Pfam" id="PF17111">
    <property type="entry name" value="PigL_N"/>
    <property type="match status" value="1"/>
</dbReference>
<evidence type="ECO:0000259" key="1">
    <source>
        <dbReference type="Pfam" id="PF17111"/>
    </source>
</evidence>
<dbReference type="Proteomes" id="UP000813444">
    <property type="component" value="Unassembled WGS sequence"/>
</dbReference>
<comment type="caution">
    <text evidence="2">The sequence shown here is derived from an EMBL/GenBank/DDBJ whole genome shotgun (WGS) entry which is preliminary data.</text>
</comment>
<dbReference type="InterPro" id="IPR031348">
    <property type="entry name" value="PigL_N"/>
</dbReference>
<dbReference type="AlphaFoldDB" id="A0A8K0SDX4"/>
<keyword evidence="3" id="KW-1185">Reference proteome</keyword>
<sequence length="280" mass="30382">MDPLGLTASVIAVAGLATQSAKAIYKAIDGLVEAPHAIARLKTIVAATQSSLDTLARTLIANEDMQARFGSVLQSVNLRETLLFTQELCDRFNATIAKYTSHSTGSRLSSRDRLLVNLHESQIVQFNDQLSGCQRTITLVLEAITLIVTHTTSNDVQKLNARFRAQEQALSTLATELSKISNTAEDNTTLPSTIDTDEQDSFQRFAVLQKTCEAALQVTQAQRTGQTFGDMQIDQSFAMQGIVGGAQRGVDQSFGKLSVQNNSRAFQGQMDAASFARMFG</sequence>
<organism evidence="2 3">
    <name type="scientific">Stachybotrys elegans</name>
    <dbReference type="NCBI Taxonomy" id="80388"/>
    <lineage>
        <taxon>Eukaryota</taxon>
        <taxon>Fungi</taxon>
        <taxon>Dikarya</taxon>
        <taxon>Ascomycota</taxon>
        <taxon>Pezizomycotina</taxon>
        <taxon>Sordariomycetes</taxon>
        <taxon>Hypocreomycetidae</taxon>
        <taxon>Hypocreales</taxon>
        <taxon>Stachybotryaceae</taxon>
        <taxon>Stachybotrys</taxon>
    </lineage>
</organism>
<accession>A0A8K0SDX4</accession>
<dbReference type="EMBL" id="JAGPNK010000029">
    <property type="protein sequence ID" value="KAH7303714.1"/>
    <property type="molecule type" value="Genomic_DNA"/>
</dbReference>